<comment type="caution">
    <text evidence="1">The sequence shown here is derived from an EMBL/GenBank/DDBJ whole genome shotgun (WGS) entry which is preliminary data.</text>
</comment>
<dbReference type="AlphaFoldDB" id="A0A2T7G204"/>
<proteinExistence type="predicted"/>
<dbReference type="OrthoDB" id="7747887at2"/>
<sequence length="77" mass="8685">MSERLFMLKAKYEGQPDPQAIYSTNENVLRMFGKDHHAAAKIKPDLFLIDPDGATLATMDEWATDWCDLAGRSQGVR</sequence>
<keyword evidence="2" id="KW-1185">Reference proteome</keyword>
<dbReference type="EMBL" id="QCYH01000044">
    <property type="protein sequence ID" value="PVA08436.1"/>
    <property type="molecule type" value="Genomic_DNA"/>
</dbReference>
<gene>
    <name evidence="1" type="ORF">DC366_19260</name>
</gene>
<dbReference type="RefSeq" id="WP_108693760.1">
    <property type="nucleotide sequence ID" value="NZ_QCYH01000044.1"/>
</dbReference>
<protein>
    <submittedName>
        <fullName evidence="1">Uncharacterized protein</fullName>
    </submittedName>
</protein>
<evidence type="ECO:0000313" key="2">
    <source>
        <dbReference type="Proteomes" id="UP000244446"/>
    </source>
</evidence>
<evidence type="ECO:0000313" key="1">
    <source>
        <dbReference type="EMBL" id="PVA08436.1"/>
    </source>
</evidence>
<accession>A0A2T7G204</accession>
<organism evidence="1 2">
    <name type="scientific">Pelagivirga sediminicola</name>
    <dbReference type="NCBI Taxonomy" id="2170575"/>
    <lineage>
        <taxon>Bacteria</taxon>
        <taxon>Pseudomonadati</taxon>
        <taxon>Pseudomonadota</taxon>
        <taxon>Alphaproteobacteria</taxon>
        <taxon>Rhodobacterales</taxon>
        <taxon>Paracoccaceae</taxon>
        <taxon>Pelagivirga</taxon>
    </lineage>
</organism>
<dbReference type="Proteomes" id="UP000244446">
    <property type="component" value="Unassembled WGS sequence"/>
</dbReference>
<reference evidence="1 2" key="1">
    <citation type="submission" date="2018-04" db="EMBL/GenBank/DDBJ databases">
        <title>Pelagivirga bohaiensis gen. nov., sp. nov., a bacterium isolated from the Bohai Sea.</title>
        <authorList>
            <person name="Ji X."/>
        </authorList>
    </citation>
    <scope>NUCLEOTIDE SEQUENCE [LARGE SCALE GENOMIC DNA]</scope>
    <source>
        <strain evidence="1 2">BH-SD19</strain>
    </source>
</reference>
<name>A0A2T7G204_9RHOB</name>